<keyword evidence="2" id="KW-1185">Reference proteome</keyword>
<sequence>MLTQKPNCADNCWNQQLDRRLLMESPPQSKLFSDDSSPSLKHPLSATSSSGGGSSVGDGGLRYIEHTVTKFDTFAGVAIKYGVEVADIKKMNGLTTDLQMFSRKTLHIPLPGRHPPSPIISNGHDIQGPKQSEIDLQNNTPETMLKPDTTSNTTTAFSAAAGKGLALRPKAASRTTSDADGLPNMPPVKLGDSVPTDTSSGVKKSSSSPSFQESYNNSNNCSSTSSIWSTSMLNLTADLQALSTAAITRPMFDGLPKPMSGRKNKAAID</sequence>
<accession>A0ACB8ZFM5</accession>
<comment type="caution">
    <text evidence="1">The sequence shown here is derived from an EMBL/GenBank/DDBJ whole genome shotgun (WGS) entry which is preliminary data.</text>
</comment>
<gene>
    <name evidence="1" type="ORF">L1987_79132</name>
</gene>
<reference evidence="2" key="1">
    <citation type="journal article" date="2022" name="Mol. Ecol. Resour.">
        <title>The genomes of chicory, endive, great burdock and yacon provide insights into Asteraceae palaeo-polyploidization history and plant inulin production.</title>
        <authorList>
            <person name="Fan W."/>
            <person name="Wang S."/>
            <person name="Wang H."/>
            <person name="Wang A."/>
            <person name="Jiang F."/>
            <person name="Liu H."/>
            <person name="Zhao H."/>
            <person name="Xu D."/>
            <person name="Zhang Y."/>
        </authorList>
    </citation>
    <scope>NUCLEOTIDE SEQUENCE [LARGE SCALE GENOMIC DNA]</scope>
    <source>
        <strain evidence="2">cv. Yunnan</strain>
    </source>
</reference>
<evidence type="ECO:0000313" key="2">
    <source>
        <dbReference type="Proteomes" id="UP001056120"/>
    </source>
</evidence>
<reference evidence="1 2" key="2">
    <citation type="journal article" date="2022" name="Mol. Ecol. Resour.">
        <title>The genomes of chicory, endive, great burdock and yacon provide insights into Asteraceae paleo-polyploidization history and plant inulin production.</title>
        <authorList>
            <person name="Fan W."/>
            <person name="Wang S."/>
            <person name="Wang H."/>
            <person name="Wang A."/>
            <person name="Jiang F."/>
            <person name="Liu H."/>
            <person name="Zhao H."/>
            <person name="Xu D."/>
            <person name="Zhang Y."/>
        </authorList>
    </citation>
    <scope>NUCLEOTIDE SEQUENCE [LARGE SCALE GENOMIC DNA]</scope>
    <source>
        <strain evidence="2">cv. Yunnan</strain>
        <tissue evidence="1">Leaves</tissue>
    </source>
</reference>
<protein>
    <submittedName>
        <fullName evidence="1">Uncharacterized protein</fullName>
    </submittedName>
</protein>
<name>A0ACB8ZFM5_9ASTR</name>
<proteinExistence type="predicted"/>
<evidence type="ECO:0000313" key="1">
    <source>
        <dbReference type="EMBL" id="KAI3696123.1"/>
    </source>
</evidence>
<organism evidence="1 2">
    <name type="scientific">Smallanthus sonchifolius</name>
    <dbReference type="NCBI Taxonomy" id="185202"/>
    <lineage>
        <taxon>Eukaryota</taxon>
        <taxon>Viridiplantae</taxon>
        <taxon>Streptophyta</taxon>
        <taxon>Embryophyta</taxon>
        <taxon>Tracheophyta</taxon>
        <taxon>Spermatophyta</taxon>
        <taxon>Magnoliopsida</taxon>
        <taxon>eudicotyledons</taxon>
        <taxon>Gunneridae</taxon>
        <taxon>Pentapetalae</taxon>
        <taxon>asterids</taxon>
        <taxon>campanulids</taxon>
        <taxon>Asterales</taxon>
        <taxon>Asteraceae</taxon>
        <taxon>Asteroideae</taxon>
        <taxon>Heliantheae alliance</taxon>
        <taxon>Millerieae</taxon>
        <taxon>Smallanthus</taxon>
    </lineage>
</organism>
<dbReference type="Proteomes" id="UP001056120">
    <property type="component" value="Linkage Group LG26"/>
</dbReference>
<dbReference type="EMBL" id="CM042043">
    <property type="protein sequence ID" value="KAI3696123.1"/>
    <property type="molecule type" value="Genomic_DNA"/>
</dbReference>